<keyword evidence="8" id="KW-1185">Reference proteome</keyword>
<protein>
    <submittedName>
        <fullName evidence="7">Kinase-like protein</fullName>
    </submittedName>
</protein>
<dbReference type="InterPro" id="IPR011009">
    <property type="entry name" value="Kinase-like_dom_sf"/>
</dbReference>
<feature type="compositionally biased region" description="Low complexity" evidence="5">
    <location>
        <begin position="372"/>
        <end position="388"/>
    </location>
</feature>
<dbReference type="InterPro" id="IPR017441">
    <property type="entry name" value="Protein_kinase_ATP_BS"/>
</dbReference>
<evidence type="ECO:0000256" key="2">
    <source>
        <dbReference type="ARBA" id="ARBA00022840"/>
    </source>
</evidence>
<evidence type="ECO:0000313" key="7">
    <source>
        <dbReference type="EMBL" id="KAJ7368417.1"/>
    </source>
</evidence>
<dbReference type="SUPFAM" id="SSF56112">
    <property type="entry name" value="Protein kinase-like (PK-like)"/>
    <property type="match status" value="1"/>
</dbReference>
<evidence type="ECO:0000313" key="8">
    <source>
        <dbReference type="Proteomes" id="UP001218218"/>
    </source>
</evidence>
<evidence type="ECO:0000259" key="6">
    <source>
        <dbReference type="PROSITE" id="PS50011"/>
    </source>
</evidence>
<gene>
    <name evidence="7" type="ORF">DFH08DRAFT_762259</name>
</gene>
<feature type="region of interest" description="Disordered" evidence="5">
    <location>
        <begin position="361"/>
        <end position="388"/>
    </location>
</feature>
<dbReference type="PROSITE" id="PS50011">
    <property type="entry name" value="PROTEIN_KINASE_DOM"/>
    <property type="match status" value="1"/>
</dbReference>
<dbReference type="PROSITE" id="PS00107">
    <property type="entry name" value="PROTEIN_KINASE_ATP"/>
    <property type="match status" value="1"/>
</dbReference>
<sequence length="442" mass="49145">MVHIPITQLLPDFLGETIDGGRLKLVQRLGSGAYGIVYKALDTWSPPHKPVYFAVKCLKKYPVGEREAVFQARELKLHKMVSGHSNILTIHRDFTDGKHIFVVLDYCPGGDLFGVITNTRPFHRNTMLVKESFTQILDAVQHCHDRHIFHRDLKPENILCDAEGNNIRLADFGLSTQVGFCSDYGLGSPYYMSPESIAAEQHGSYSCRHSDIWALGVILTNMISGRNPWKVAKLEDECYLSYLGNRDFLLNSLPISKGANNLLKQCFDLHPEARPSIAQIREAILELDTFFLTDEELVHASSAQRVIAQYYATPTPEGELFSPHHSDQEGTHCDPQASGFPSPDPEEVYLYNTAPFDSPCLAPPAKIQSPGDSSSLSASDADSSSLSASDVSSAVSGRIDHPSVFHRFPAPTLKATQISEKLTSHPRNLWKRAMRRIRAMGI</sequence>
<feature type="compositionally biased region" description="Basic and acidic residues" evidence="5">
    <location>
        <begin position="322"/>
        <end position="332"/>
    </location>
</feature>
<feature type="binding site" evidence="3">
    <location>
        <position position="56"/>
    </location>
    <ligand>
        <name>ATP</name>
        <dbReference type="ChEBI" id="CHEBI:30616"/>
    </ligand>
</feature>
<dbReference type="Pfam" id="PF00069">
    <property type="entry name" value="Pkinase"/>
    <property type="match status" value="1"/>
</dbReference>
<feature type="region of interest" description="Disordered" evidence="5">
    <location>
        <begin position="317"/>
        <end position="344"/>
    </location>
</feature>
<evidence type="ECO:0000256" key="1">
    <source>
        <dbReference type="ARBA" id="ARBA00022741"/>
    </source>
</evidence>
<dbReference type="PANTHER" id="PTHR44167:SF24">
    <property type="entry name" value="SERINE_THREONINE-PROTEIN KINASE CHK2"/>
    <property type="match status" value="1"/>
</dbReference>
<proteinExistence type="inferred from homology"/>
<evidence type="ECO:0000256" key="4">
    <source>
        <dbReference type="RuleBase" id="RU000304"/>
    </source>
</evidence>
<evidence type="ECO:0000256" key="5">
    <source>
        <dbReference type="SAM" id="MobiDB-lite"/>
    </source>
</evidence>
<dbReference type="GO" id="GO:0005634">
    <property type="term" value="C:nucleus"/>
    <property type="evidence" value="ECO:0007669"/>
    <property type="project" value="TreeGrafter"/>
</dbReference>
<keyword evidence="7" id="KW-0418">Kinase</keyword>
<keyword evidence="2 3" id="KW-0067">ATP-binding</keyword>
<dbReference type="GO" id="GO:0004674">
    <property type="term" value="F:protein serine/threonine kinase activity"/>
    <property type="evidence" value="ECO:0007669"/>
    <property type="project" value="UniProtKB-KW"/>
</dbReference>
<comment type="similarity">
    <text evidence="4">Belongs to the protein kinase superfamily.</text>
</comment>
<name>A0AAD7AUZ3_9AGAR</name>
<organism evidence="7 8">
    <name type="scientific">Mycena albidolilacea</name>
    <dbReference type="NCBI Taxonomy" id="1033008"/>
    <lineage>
        <taxon>Eukaryota</taxon>
        <taxon>Fungi</taxon>
        <taxon>Dikarya</taxon>
        <taxon>Basidiomycota</taxon>
        <taxon>Agaricomycotina</taxon>
        <taxon>Agaricomycetes</taxon>
        <taxon>Agaricomycetidae</taxon>
        <taxon>Agaricales</taxon>
        <taxon>Marasmiineae</taxon>
        <taxon>Mycenaceae</taxon>
        <taxon>Mycena</taxon>
    </lineage>
</organism>
<keyword evidence="1 3" id="KW-0547">Nucleotide-binding</keyword>
<feature type="domain" description="Protein kinase" evidence="6">
    <location>
        <begin position="23"/>
        <end position="291"/>
    </location>
</feature>
<dbReference type="AlphaFoldDB" id="A0AAD7AUZ3"/>
<dbReference type="InterPro" id="IPR000719">
    <property type="entry name" value="Prot_kinase_dom"/>
</dbReference>
<dbReference type="GO" id="GO:0044773">
    <property type="term" value="P:mitotic DNA damage checkpoint signaling"/>
    <property type="evidence" value="ECO:0007669"/>
    <property type="project" value="TreeGrafter"/>
</dbReference>
<dbReference type="Gene3D" id="1.10.510.10">
    <property type="entry name" value="Transferase(Phosphotransferase) domain 1"/>
    <property type="match status" value="1"/>
</dbReference>
<comment type="caution">
    <text evidence="7">The sequence shown here is derived from an EMBL/GenBank/DDBJ whole genome shotgun (WGS) entry which is preliminary data.</text>
</comment>
<dbReference type="PROSITE" id="PS00108">
    <property type="entry name" value="PROTEIN_KINASE_ST"/>
    <property type="match status" value="1"/>
</dbReference>
<dbReference type="SMART" id="SM00220">
    <property type="entry name" value="S_TKc"/>
    <property type="match status" value="1"/>
</dbReference>
<reference evidence="7" key="1">
    <citation type="submission" date="2023-03" db="EMBL/GenBank/DDBJ databases">
        <title>Massive genome expansion in bonnet fungi (Mycena s.s.) driven by repeated elements and novel gene families across ecological guilds.</title>
        <authorList>
            <consortium name="Lawrence Berkeley National Laboratory"/>
            <person name="Harder C.B."/>
            <person name="Miyauchi S."/>
            <person name="Viragh M."/>
            <person name="Kuo A."/>
            <person name="Thoen E."/>
            <person name="Andreopoulos B."/>
            <person name="Lu D."/>
            <person name="Skrede I."/>
            <person name="Drula E."/>
            <person name="Henrissat B."/>
            <person name="Morin E."/>
            <person name="Kohler A."/>
            <person name="Barry K."/>
            <person name="LaButti K."/>
            <person name="Morin E."/>
            <person name="Salamov A."/>
            <person name="Lipzen A."/>
            <person name="Mereny Z."/>
            <person name="Hegedus B."/>
            <person name="Baldrian P."/>
            <person name="Stursova M."/>
            <person name="Weitz H."/>
            <person name="Taylor A."/>
            <person name="Grigoriev I.V."/>
            <person name="Nagy L.G."/>
            <person name="Martin F."/>
            <person name="Kauserud H."/>
        </authorList>
    </citation>
    <scope>NUCLEOTIDE SEQUENCE</scope>
    <source>
        <strain evidence="7">CBHHK002</strain>
    </source>
</reference>
<accession>A0AAD7AUZ3</accession>
<keyword evidence="7" id="KW-0808">Transferase</keyword>
<dbReference type="GO" id="GO:0005737">
    <property type="term" value="C:cytoplasm"/>
    <property type="evidence" value="ECO:0007669"/>
    <property type="project" value="TreeGrafter"/>
</dbReference>
<dbReference type="PANTHER" id="PTHR44167">
    <property type="entry name" value="OVARIAN-SPECIFIC SERINE/THREONINE-PROTEIN KINASE LOK-RELATED"/>
    <property type="match status" value="1"/>
</dbReference>
<keyword evidence="4" id="KW-0723">Serine/threonine-protein kinase</keyword>
<dbReference type="InterPro" id="IPR008271">
    <property type="entry name" value="Ser/Thr_kinase_AS"/>
</dbReference>
<dbReference type="EMBL" id="JARIHO010000001">
    <property type="protein sequence ID" value="KAJ7368417.1"/>
    <property type="molecule type" value="Genomic_DNA"/>
</dbReference>
<evidence type="ECO:0000256" key="3">
    <source>
        <dbReference type="PROSITE-ProRule" id="PRU10141"/>
    </source>
</evidence>
<dbReference type="Proteomes" id="UP001218218">
    <property type="component" value="Unassembled WGS sequence"/>
</dbReference>
<dbReference type="GO" id="GO:0005524">
    <property type="term" value="F:ATP binding"/>
    <property type="evidence" value="ECO:0007669"/>
    <property type="project" value="UniProtKB-UniRule"/>
</dbReference>